<feature type="transmembrane region" description="Helical" evidence="2">
    <location>
        <begin position="92"/>
        <end position="110"/>
    </location>
</feature>
<protein>
    <submittedName>
        <fullName evidence="3">Uncharacterized protein</fullName>
    </submittedName>
</protein>
<name>A0ABP9J917_9MICO</name>
<gene>
    <name evidence="3" type="ORF">GCM10023258_16430</name>
</gene>
<accession>A0ABP9J917</accession>
<dbReference type="RefSeq" id="WP_345506980.1">
    <property type="nucleotide sequence ID" value="NZ_BAABIW010000011.1"/>
</dbReference>
<feature type="transmembrane region" description="Helical" evidence="2">
    <location>
        <begin position="63"/>
        <end position="85"/>
    </location>
</feature>
<organism evidence="3 4">
    <name type="scientific">Terrabacter aeriphilus</name>
    <dbReference type="NCBI Taxonomy" id="515662"/>
    <lineage>
        <taxon>Bacteria</taxon>
        <taxon>Bacillati</taxon>
        <taxon>Actinomycetota</taxon>
        <taxon>Actinomycetes</taxon>
        <taxon>Micrococcales</taxon>
        <taxon>Intrasporangiaceae</taxon>
        <taxon>Terrabacter</taxon>
    </lineage>
</organism>
<evidence type="ECO:0000313" key="3">
    <source>
        <dbReference type="EMBL" id="GAA5024407.1"/>
    </source>
</evidence>
<evidence type="ECO:0000256" key="2">
    <source>
        <dbReference type="SAM" id="Phobius"/>
    </source>
</evidence>
<reference evidence="4" key="1">
    <citation type="journal article" date="2019" name="Int. J. Syst. Evol. Microbiol.">
        <title>The Global Catalogue of Microorganisms (GCM) 10K type strain sequencing project: providing services to taxonomists for standard genome sequencing and annotation.</title>
        <authorList>
            <consortium name="The Broad Institute Genomics Platform"/>
            <consortium name="The Broad Institute Genome Sequencing Center for Infectious Disease"/>
            <person name="Wu L."/>
            <person name="Ma J."/>
        </authorList>
    </citation>
    <scope>NUCLEOTIDE SEQUENCE [LARGE SCALE GENOMIC DNA]</scope>
    <source>
        <strain evidence="4">JCM 17687</strain>
    </source>
</reference>
<evidence type="ECO:0000313" key="4">
    <source>
        <dbReference type="Proteomes" id="UP001500427"/>
    </source>
</evidence>
<sequence length="207" mass="20486">MDTLSTGAHDSVGLGPAPAPATPSGAGAGHGLHGRATLRWAGAAAAVAGAIHVGVAPEHFAGWAPAGVFLLGAGVLQLGLAVALWRDRLRRLAPLAVLGTAGLVLLYVVSRTVGLPVPGHVELATSHHTPLPVPQGVGNGMPVIPGSPGSSSAEPVGPLDLLCLVAELGLLVVLVGLLPADRRRVLTNLLLAVAGCAVVLRAVAQAS</sequence>
<keyword evidence="4" id="KW-1185">Reference proteome</keyword>
<keyword evidence="2" id="KW-1133">Transmembrane helix</keyword>
<keyword evidence="2" id="KW-0812">Transmembrane</keyword>
<comment type="caution">
    <text evidence="3">The sequence shown here is derived from an EMBL/GenBank/DDBJ whole genome shotgun (WGS) entry which is preliminary data.</text>
</comment>
<dbReference type="EMBL" id="BAABIW010000011">
    <property type="protein sequence ID" value="GAA5024407.1"/>
    <property type="molecule type" value="Genomic_DNA"/>
</dbReference>
<proteinExistence type="predicted"/>
<evidence type="ECO:0000256" key="1">
    <source>
        <dbReference type="SAM" id="MobiDB-lite"/>
    </source>
</evidence>
<feature type="region of interest" description="Disordered" evidence="1">
    <location>
        <begin position="1"/>
        <end position="30"/>
    </location>
</feature>
<keyword evidence="2" id="KW-0472">Membrane</keyword>
<dbReference type="Proteomes" id="UP001500427">
    <property type="component" value="Unassembled WGS sequence"/>
</dbReference>
<feature type="transmembrane region" description="Helical" evidence="2">
    <location>
        <begin position="185"/>
        <end position="204"/>
    </location>
</feature>
<feature type="transmembrane region" description="Helical" evidence="2">
    <location>
        <begin position="159"/>
        <end position="178"/>
    </location>
</feature>